<accession>W2S475</accession>
<dbReference type="VEuPathDB" id="FungiDB:HMPREF1541_02534"/>
<protein>
    <recommendedName>
        <fullName evidence="6">FAD-binding PCMH-type domain-containing protein</fullName>
    </recommendedName>
</protein>
<evidence type="ECO:0000259" key="6">
    <source>
        <dbReference type="PROSITE" id="PS51387"/>
    </source>
</evidence>
<dbReference type="Proteomes" id="UP000030752">
    <property type="component" value="Unassembled WGS sequence"/>
</dbReference>
<dbReference type="PANTHER" id="PTHR42973">
    <property type="entry name" value="BINDING OXIDOREDUCTASE, PUTATIVE (AFU_ORTHOLOGUE AFUA_1G17690)-RELATED"/>
    <property type="match status" value="1"/>
</dbReference>
<dbReference type="InterPro" id="IPR016169">
    <property type="entry name" value="FAD-bd_PCMH_sub2"/>
</dbReference>
<sequence length="492" mass="55570">MNPRLIVAAANKDDIRLAVKYAREQKIALAVRTGGHQYSGASSTAAPNILLDLANTFTGPGDLVYLPKKTPDDGRSFVYTSVSHTLDQFNHFLGKNGLFVPHGQCSHVRLGGHVQTGGYGQLARSFGLFGDHVRTLEIIDSEGNDVEVTKGSDPDLFWAILGGSPGNFGVLTHITLEVHRNEDYDGAIGLKALFLYDKQQLVRLVGKVAEMAEDPEWPRNYDLCVSVLSSSFPLGQLMWPGLDESIKHRVPSVYGDDKVLGWPKTIIVYAQWVPMTKGEKADDKVMQWFQNLKKGSNLILSDGIMKKPMSELTRKWLFMNVREFPLPYVKRTYLTNSTTLTKDHWPEWVSDRIDEVVGTWDNKLWLSCQIQCFGGKYSMFTRNADNGTAYSWRKDTTVVQTLDCFHWSVKRDAALDWQKQNDQTGIGRAGIFSKEDRRVLWGSYGDFDLDKVWKSYYEDEAKYRKLGEIRARVDPDGIFTPNTFAVKRASTT</sequence>
<dbReference type="PROSITE" id="PS51387">
    <property type="entry name" value="FAD_PCMH"/>
    <property type="match status" value="1"/>
</dbReference>
<name>W2S475_CYPE1</name>
<keyword evidence="3" id="KW-0285">Flavoprotein</keyword>
<evidence type="ECO:0000256" key="5">
    <source>
        <dbReference type="ARBA" id="ARBA00023002"/>
    </source>
</evidence>
<keyword evidence="4" id="KW-0274">FAD</keyword>
<dbReference type="SUPFAM" id="SSF56176">
    <property type="entry name" value="FAD-binding/transporter-associated domain-like"/>
    <property type="match status" value="1"/>
</dbReference>
<dbReference type="InParanoid" id="W2S475"/>
<keyword evidence="5" id="KW-0560">Oxidoreductase</keyword>
<comment type="cofactor">
    <cofactor evidence="1">
        <name>FAD</name>
        <dbReference type="ChEBI" id="CHEBI:57692"/>
    </cofactor>
</comment>
<evidence type="ECO:0000256" key="4">
    <source>
        <dbReference type="ARBA" id="ARBA00022827"/>
    </source>
</evidence>
<evidence type="ECO:0000256" key="2">
    <source>
        <dbReference type="ARBA" id="ARBA00005466"/>
    </source>
</evidence>
<dbReference type="eggNOG" id="ENOG502QUMR">
    <property type="taxonomic scope" value="Eukaryota"/>
</dbReference>
<dbReference type="GO" id="GO:0016491">
    <property type="term" value="F:oxidoreductase activity"/>
    <property type="evidence" value="ECO:0007669"/>
    <property type="project" value="UniProtKB-KW"/>
</dbReference>
<dbReference type="InterPro" id="IPR050416">
    <property type="entry name" value="FAD-linked_Oxidoreductase"/>
</dbReference>
<organism evidence="7 8">
    <name type="scientific">Cyphellophora europaea (strain CBS 101466)</name>
    <name type="common">Phialophora europaea</name>
    <dbReference type="NCBI Taxonomy" id="1220924"/>
    <lineage>
        <taxon>Eukaryota</taxon>
        <taxon>Fungi</taxon>
        <taxon>Dikarya</taxon>
        <taxon>Ascomycota</taxon>
        <taxon>Pezizomycotina</taxon>
        <taxon>Eurotiomycetes</taxon>
        <taxon>Chaetothyriomycetidae</taxon>
        <taxon>Chaetothyriales</taxon>
        <taxon>Cyphellophoraceae</taxon>
        <taxon>Cyphellophora</taxon>
    </lineage>
</organism>
<reference evidence="7 8" key="1">
    <citation type="submission" date="2013-03" db="EMBL/GenBank/DDBJ databases">
        <title>The Genome Sequence of Phialophora europaea CBS 101466.</title>
        <authorList>
            <consortium name="The Broad Institute Genomics Platform"/>
            <person name="Cuomo C."/>
            <person name="de Hoog S."/>
            <person name="Gorbushina A."/>
            <person name="Walker B."/>
            <person name="Young S.K."/>
            <person name="Zeng Q."/>
            <person name="Gargeya S."/>
            <person name="Fitzgerald M."/>
            <person name="Haas B."/>
            <person name="Abouelleil A."/>
            <person name="Allen A.W."/>
            <person name="Alvarado L."/>
            <person name="Arachchi H.M."/>
            <person name="Berlin A.M."/>
            <person name="Chapman S.B."/>
            <person name="Gainer-Dewar J."/>
            <person name="Goldberg J."/>
            <person name="Griggs A."/>
            <person name="Gujja S."/>
            <person name="Hansen M."/>
            <person name="Howarth C."/>
            <person name="Imamovic A."/>
            <person name="Ireland A."/>
            <person name="Larimer J."/>
            <person name="McCowan C."/>
            <person name="Murphy C."/>
            <person name="Pearson M."/>
            <person name="Poon T.W."/>
            <person name="Priest M."/>
            <person name="Roberts A."/>
            <person name="Saif S."/>
            <person name="Shea T."/>
            <person name="Sisk P."/>
            <person name="Sykes S."/>
            <person name="Wortman J."/>
            <person name="Nusbaum C."/>
            <person name="Birren B."/>
        </authorList>
    </citation>
    <scope>NUCLEOTIDE SEQUENCE [LARGE SCALE GENOMIC DNA]</scope>
    <source>
        <strain evidence="7 8">CBS 101466</strain>
    </source>
</reference>
<keyword evidence="8" id="KW-1185">Reference proteome</keyword>
<dbReference type="InterPro" id="IPR006094">
    <property type="entry name" value="Oxid_FAD_bind_N"/>
</dbReference>
<evidence type="ECO:0000313" key="7">
    <source>
        <dbReference type="EMBL" id="ETN43375.1"/>
    </source>
</evidence>
<dbReference type="AlphaFoldDB" id="W2S475"/>
<evidence type="ECO:0000256" key="3">
    <source>
        <dbReference type="ARBA" id="ARBA00022630"/>
    </source>
</evidence>
<evidence type="ECO:0000313" key="8">
    <source>
        <dbReference type="Proteomes" id="UP000030752"/>
    </source>
</evidence>
<feature type="domain" description="FAD-binding PCMH-type" evidence="6">
    <location>
        <begin position="1"/>
        <end position="181"/>
    </location>
</feature>
<dbReference type="InterPro" id="IPR036318">
    <property type="entry name" value="FAD-bd_PCMH-like_sf"/>
</dbReference>
<dbReference type="HOGENOM" id="CLU_040056_0_0_1"/>
<comment type="similarity">
    <text evidence="2">Belongs to the oxygen-dependent FAD-linked oxidoreductase family.</text>
</comment>
<dbReference type="Pfam" id="PF01565">
    <property type="entry name" value="FAD_binding_4"/>
    <property type="match status" value="1"/>
</dbReference>
<dbReference type="InterPro" id="IPR016166">
    <property type="entry name" value="FAD-bd_PCMH"/>
</dbReference>
<dbReference type="EMBL" id="KB822718">
    <property type="protein sequence ID" value="ETN43375.1"/>
    <property type="molecule type" value="Genomic_DNA"/>
</dbReference>
<dbReference type="PANTHER" id="PTHR42973:SF39">
    <property type="entry name" value="FAD-BINDING PCMH-TYPE DOMAIN-CONTAINING PROTEIN"/>
    <property type="match status" value="1"/>
</dbReference>
<dbReference type="GO" id="GO:0071949">
    <property type="term" value="F:FAD binding"/>
    <property type="evidence" value="ECO:0007669"/>
    <property type="project" value="InterPro"/>
</dbReference>
<dbReference type="OrthoDB" id="415825at2759"/>
<proteinExistence type="inferred from homology"/>
<dbReference type="STRING" id="1220924.W2S475"/>
<evidence type="ECO:0000256" key="1">
    <source>
        <dbReference type="ARBA" id="ARBA00001974"/>
    </source>
</evidence>
<dbReference type="GeneID" id="19969873"/>
<dbReference type="RefSeq" id="XP_008715111.1">
    <property type="nucleotide sequence ID" value="XM_008716889.1"/>
</dbReference>
<dbReference type="Gene3D" id="3.30.465.10">
    <property type="match status" value="1"/>
</dbReference>
<dbReference type="Gene3D" id="3.40.462.20">
    <property type="match status" value="1"/>
</dbReference>
<gene>
    <name evidence="7" type="ORF">HMPREF1541_02534</name>
</gene>